<dbReference type="RefSeq" id="WP_107029836.1">
    <property type="nucleotide sequence ID" value="NZ_PYLQ01000008.1"/>
</dbReference>
<comment type="caution">
    <text evidence="2">The sequence shown here is derived from an EMBL/GenBank/DDBJ whole genome shotgun (WGS) entry which is preliminary data.</text>
</comment>
<keyword evidence="1" id="KW-0472">Membrane</keyword>
<feature type="transmembrane region" description="Helical" evidence="1">
    <location>
        <begin position="79"/>
        <end position="96"/>
    </location>
</feature>
<dbReference type="InterPro" id="IPR014535">
    <property type="entry name" value="Hpre_diP_synt_I"/>
</dbReference>
<dbReference type="Gene3D" id="1.10.1760.20">
    <property type="match status" value="1"/>
</dbReference>
<reference evidence="2 3" key="1">
    <citation type="journal article" date="2019" name="Int. J. Syst. Evol. Microbiol.">
        <title>Faecalibacillus intestinalis gen. nov., sp. nov. and Faecalibacillus faecis sp. nov., isolated from human faeces.</title>
        <authorList>
            <person name="Seo B."/>
            <person name="Jeon K."/>
            <person name="Baek I."/>
            <person name="Lee Y.M."/>
            <person name="Baek K."/>
            <person name="Ko G."/>
        </authorList>
    </citation>
    <scope>NUCLEOTIDE SEQUENCE [LARGE SCALE GENOMIC DNA]</scope>
    <source>
        <strain evidence="2 3">SNUG30099</strain>
    </source>
</reference>
<evidence type="ECO:0000313" key="3">
    <source>
        <dbReference type="Proteomes" id="UP000240974"/>
    </source>
</evidence>
<protein>
    <submittedName>
        <fullName evidence="2">Heptaprenyl diphosphate synthase</fullName>
    </submittedName>
</protein>
<sequence>MEKSIRKLCYLSLFCAIAIVLSYIETLFPFYLGIPGAKIGLANVVTLTLLLCFGFKEALIVLLLRIMIVAMAFTNLYTFLYSLAGGILSLFIMFIFNKIKLFSHLIISIMGGVFHNIGQLLVAMCFFNSSVFIYYLPYLMLFGILSGVGIGMIGELIYLKIGQRITKMG</sequence>
<feature type="transmembrane region" description="Helical" evidence="1">
    <location>
        <begin position="105"/>
        <end position="129"/>
    </location>
</feature>
<proteinExistence type="predicted"/>
<dbReference type="Proteomes" id="UP000240974">
    <property type="component" value="Unassembled WGS sequence"/>
</dbReference>
<gene>
    <name evidence="2" type="ORF">C7U54_07240</name>
</gene>
<keyword evidence="1" id="KW-0812">Transmembrane</keyword>
<dbReference type="AlphaFoldDB" id="A0A2T3G0R9"/>
<organism evidence="2 3">
    <name type="scientific">Faecalibacillus intestinalis</name>
    <dbReference type="NCBI Taxonomy" id="1982626"/>
    <lineage>
        <taxon>Bacteria</taxon>
        <taxon>Bacillati</taxon>
        <taxon>Bacillota</taxon>
        <taxon>Erysipelotrichia</taxon>
        <taxon>Erysipelotrichales</taxon>
        <taxon>Coprobacillaceae</taxon>
        <taxon>Faecalibacillus</taxon>
    </lineage>
</organism>
<dbReference type="PIRSF" id="PIRSF027391">
    <property type="entry name" value="Hpre_diP_synt_I"/>
    <property type="match status" value="1"/>
</dbReference>
<feature type="transmembrane region" description="Helical" evidence="1">
    <location>
        <begin position="7"/>
        <end position="24"/>
    </location>
</feature>
<evidence type="ECO:0000256" key="1">
    <source>
        <dbReference type="SAM" id="Phobius"/>
    </source>
</evidence>
<dbReference type="Pfam" id="PF07456">
    <property type="entry name" value="Hpre_diP_synt_I"/>
    <property type="match status" value="1"/>
</dbReference>
<accession>A0A2T3G0R9</accession>
<evidence type="ECO:0000313" key="2">
    <source>
        <dbReference type="EMBL" id="PST41154.1"/>
    </source>
</evidence>
<dbReference type="EMBL" id="PYLQ01000008">
    <property type="protein sequence ID" value="PST41154.1"/>
    <property type="molecule type" value="Genomic_DNA"/>
</dbReference>
<keyword evidence="3" id="KW-1185">Reference proteome</keyword>
<dbReference type="InterPro" id="IPR010898">
    <property type="entry name" value="Hpre_diP_synth_I"/>
</dbReference>
<feature type="transmembrane region" description="Helical" evidence="1">
    <location>
        <begin position="135"/>
        <end position="159"/>
    </location>
</feature>
<keyword evidence="1" id="KW-1133">Transmembrane helix</keyword>
<name>A0A2T3G0R9_9FIRM</name>